<dbReference type="AlphaFoldDB" id="A0A857MP66"/>
<evidence type="ECO:0000313" key="8">
    <source>
        <dbReference type="EMBL" id="QHN41227.1"/>
    </source>
</evidence>
<keyword evidence="5" id="KW-1133">Transmembrane helix</keyword>
<reference evidence="8" key="1">
    <citation type="journal article" date="2021" name="Nat. Microbiol.">
        <title>Cocultivation of an ultrasmall environmental parasitic bacterium with lytic ability against bacteria associated with wastewater foams.</title>
        <authorList>
            <person name="Batinovic S."/>
            <person name="Rose J.J.A."/>
            <person name="Ratcliffe J."/>
            <person name="Seviour R.J."/>
            <person name="Petrovski S."/>
        </authorList>
    </citation>
    <scope>NUCLEOTIDE SEQUENCE</scope>
    <source>
        <strain evidence="8">CON44</strain>
    </source>
</reference>
<dbReference type="EMBL" id="CP045810">
    <property type="protein sequence ID" value="QHN41227.1"/>
    <property type="molecule type" value="Genomic_DNA"/>
</dbReference>
<dbReference type="InterPro" id="IPR004680">
    <property type="entry name" value="Cit_transptr-like_dom"/>
</dbReference>
<evidence type="ECO:0000256" key="2">
    <source>
        <dbReference type="ARBA" id="ARBA00022448"/>
    </source>
</evidence>
<sequence length="555" mass="57913">MAIVAAVLVVVTLVAMTSGRVPAVLALIVALLVAGVIGIATPAQLFAGLSNSGVITIAAMLVIAKGVLSTGVVSRVTFRLLSTATSPTRMLVRLIPPVGLISSLINTTPIVAMLIPATKEVQQRAGIPARSVLLPVAHATTLAGSTTLIGTSSNLIIAGFAASAGVNLSMFSFVPIALPVALVGWLAVILLSRRLLKGRPRHKERALTWRAEIPVSGKAVGIGRTATQIGMHKTAEFELIEIRRWGQPVALDSPIEGGDLMVYRATELGVRMLWASPRFGLAPLHLFAVTIGTENPGSVRDLQDDEDLLVVAAETRHRFRDTPAEPGTVCYVSVASSAVLEKHEFVSLWQNVAGKAPQPGKTWLAMGILVGVIVAASFSLVDVALAAGCGATLMVLGGVLTPRSAVRALDWNILAIIAGSIGLGVIVVESGLAEHISDAILSLGSGNIPLMIAVLAVGTTVLTNCVTNAAAASILTPVALTIASSADLSPVLLLTLIGTCISFTFVNPYSHQSNLMVMEPGQYTTRTFVRFGVPITLICLVTVFLVAWPLVTYWG</sequence>
<dbReference type="InterPro" id="IPR051679">
    <property type="entry name" value="DASS-Related_Transporters"/>
</dbReference>
<evidence type="ECO:0000256" key="3">
    <source>
        <dbReference type="ARBA" id="ARBA00022692"/>
    </source>
</evidence>
<evidence type="ECO:0000256" key="6">
    <source>
        <dbReference type="ARBA" id="ARBA00023136"/>
    </source>
</evidence>
<evidence type="ECO:0000256" key="5">
    <source>
        <dbReference type="ARBA" id="ARBA00022989"/>
    </source>
</evidence>
<dbReference type="RefSeq" id="WP_005190192.1">
    <property type="nucleotide sequence ID" value="NZ_CP045804.1"/>
</dbReference>
<gene>
    <name evidence="8" type="ORF">GII30_20495</name>
</gene>
<dbReference type="GO" id="GO:0005886">
    <property type="term" value="C:plasma membrane"/>
    <property type="evidence" value="ECO:0007669"/>
    <property type="project" value="TreeGrafter"/>
</dbReference>
<evidence type="ECO:0000256" key="1">
    <source>
        <dbReference type="ARBA" id="ARBA00004141"/>
    </source>
</evidence>
<feature type="domain" description="Citrate transporter-like" evidence="7">
    <location>
        <begin position="16"/>
        <end position="472"/>
    </location>
</feature>
<comment type="subcellular location">
    <subcellularLocation>
        <location evidence="1">Membrane</location>
        <topology evidence="1">Multi-pass membrane protein</topology>
    </subcellularLocation>
</comment>
<keyword evidence="2" id="KW-0813">Transport</keyword>
<organism evidence="8">
    <name type="scientific">Gordonia amarae</name>
    <dbReference type="NCBI Taxonomy" id="36821"/>
    <lineage>
        <taxon>Bacteria</taxon>
        <taxon>Bacillati</taxon>
        <taxon>Actinomycetota</taxon>
        <taxon>Actinomycetes</taxon>
        <taxon>Mycobacteriales</taxon>
        <taxon>Gordoniaceae</taxon>
        <taxon>Gordonia</taxon>
    </lineage>
</organism>
<dbReference type="PANTHER" id="PTHR43652:SF2">
    <property type="entry name" value="BASIC AMINO ACID ANTIPORTER YFCC-RELATED"/>
    <property type="match status" value="1"/>
</dbReference>
<accession>A0A857MP66</accession>
<keyword evidence="6" id="KW-0472">Membrane</keyword>
<dbReference type="GO" id="GO:0055085">
    <property type="term" value="P:transmembrane transport"/>
    <property type="evidence" value="ECO:0007669"/>
    <property type="project" value="InterPro"/>
</dbReference>
<evidence type="ECO:0000259" key="7">
    <source>
        <dbReference type="Pfam" id="PF03600"/>
    </source>
</evidence>
<keyword evidence="3" id="KW-0812">Transmembrane</keyword>
<dbReference type="PANTHER" id="PTHR43652">
    <property type="entry name" value="BASIC AMINO ACID ANTIPORTER YFCC-RELATED"/>
    <property type="match status" value="1"/>
</dbReference>
<protein>
    <recommendedName>
        <fullName evidence="7">Citrate transporter-like domain-containing protein</fullName>
    </recommendedName>
</protein>
<keyword evidence="4" id="KW-0677">Repeat</keyword>
<evidence type="ECO:0000256" key="4">
    <source>
        <dbReference type="ARBA" id="ARBA00022737"/>
    </source>
</evidence>
<name>A0A857MP66_9ACTN</name>
<dbReference type="Pfam" id="PF03600">
    <property type="entry name" value="CitMHS"/>
    <property type="match status" value="1"/>
</dbReference>
<proteinExistence type="predicted"/>